<feature type="region of interest" description="Disordered" evidence="1">
    <location>
        <begin position="1"/>
        <end position="39"/>
    </location>
</feature>
<dbReference type="EMBL" id="VSSQ01031693">
    <property type="protein sequence ID" value="MPM82681.1"/>
    <property type="molecule type" value="Genomic_DNA"/>
</dbReference>
<proteinExistence type="predicted"/>
<evidence type="ECO:0000256" key="1">
    <source>
        <dbReference type="SAM" id="MobiDB-lite"/>
    </source>
</evidence>
<reference evidence="2" key="1">
    <citation type="submission" date="2019-08" db="EMBL/GenBank/DDBJ databases">
        <authorList>
            <person name="Kucharzyk K."/>
            <person name="Murdoch R.W."/>
            <person name="Higgins S."/>
            <person name="Loffler F."/>
        </authorList>
    </citation>
    <scope>NUCLEOTIDE SEQUENCE</scope>
</reference>
<protein>
    <submittedName>
        <fullName evidence="2">Uncharacterized protein</fullName>
    </submittedName>
</protein>
<comment type="caution">
    <text evidence="2">The sequence shown here is derived from an EMBL/GenBank/DDBJ whole genome shotgun (WGS) entry which is preliminary data.</text>
</comment>
<feature type="compositionally biased region" description="Low complexity" evidence="1">
    <location>
        <begin position="9"/>
        <end position="20"/>
    </location>
</feature>
<dbReference type="AlphaFoldDB" id="A0A645D0P6"/>
<sequence length="73" mass="7688">MKRPLPSPAAQGQTQCQQHAQTRHTGKGVAVSQNGGNASPCLKAGIDAVILRKRLNDAAKRAGKPMGRNQVDT</sequence>
<gene>
    <name evidence="2" type="ORF">SDC9_129743</name>
</gene>
<accession>A0A645D0P6</accession>
<organism evidence="2">
    <name type="scientific">bioreactor metagenome</name>
    <dbReference type="NCBI Taxonomy" id="1076179"/>
    <lineage>
        <taxon>unclassified sequences</taxon>
        <taxon>metagenomes</taxon>
        <taxon>ecological metagenomes</taxon>
    </lineage>
</organism>
<name>A0A645D0P6_9ZZZZ</name>
<evidence type="ECO:0000313" key="2">
    <source>
        <dbReference type="EMBL" id="MPM82681.1"/>
    </source>
</evidence>